<organism evidence="12">
    <name type="scientific">Desulfobacca acetoxidans</name>
    <dbReference type="NCBI Taxonomy" id="60893"/>
    <lineage>
        <taxon>Bacteria</taxon>
        <taxon>Pseudomonadati</taxon>
        <taxon>Thermodesulfobacteriota</taxon>
        <taxon>Desulfobaccia</taxon>
        <taxon>Desulfobaccales</taxon>
        <taxon>Desulfobaccaceae</taxon>
        <taxon>Desulfobacca</taxon>
    </lineage>
</organism>
<keyword evidence="4 8" id="KW-1133">Transmembrane helix</keyword>
<dbReference type="SMART" id="SM00116">
    <property type="entry name" value="CBS"/>
    <property type="match status" value="2"/>
</dbReference>
<dbReference type="AlphaFoldDB" id="A0A7C3UXP9"/>
<dbReference type="CDD" id="cd04590">
    <property type="entry name" value="CBS_pair_CorC_HlyC_assoc"/>
    <property type="match status" value="1"/>
</dbReference>
<feature type="domain" description="CBS" evidence="10">
    <location>
        <begin position="267"/>
        <end position="324"/>
    </location>
</feature>
<comment type="subcellular location">
    <subcellularLocation>
        <location evidence="1">Membrane</location>
        <topology evidence="1">Multi-pass membrane protein</topology>
    </subcellularLocation>
</comment>
<evidence type="ECO:0000256" key="8">
    <source>
        <dbReference type="PROSITE-ProRule" id="PRU01193"/>
    </source>
</evidence>
<keyword evidence="5 7" id="KW-0129">CBS domain</keyword>
<evidence type="ECO:0000256" key="7">
    <source>
        <dbReference type="PROSITE-ProRule" id="PRU00703"/>
    </source>
</evidence>
<evidence type="ECO:0000256" key="3">
    <source>
        <dbReference type="ARBA" id="ARBA00022737"/>
    </source>
</evidence>
<sequence>MILTVLAVFVPLLLLEGFFAASEISLISANYRRVKHRAEEGHRGARVAMWLLDHPERMVATCLVGANLAEISNTILVTALLIQWLGGWGELGAIMLLPPIILLLAEVIPKSIGRQYPNRMAQRLAPILWAISWVIYPLTLIFAACSRLVLWITGSPGASQLPFVTREDLSLVVKKSGPEMELETTERQIINRILRFSLRTVHDVMVPLVRVAAIPDTATVAQALEEFQATRFSRLPVYHRRIDNLVGLLHDFDLLGEDPSGRSIKPFVRPVHYVPEIKKIDHLLPEMQRQGIHLAVVVDEYGGTVGIVTIEDLLEEIVGEIDDEFDQTISPYKKLEEGHYLINARMEVEALNEALNLDLPLGDYDTLAGFIIAQIGDLPRPGEQVRWGNLRFVVRLAEARSIKEVELFVEPPSA</sequence>
<dbReference type="SUPFAM" id="SSF56176">
    <property type="entry name" value="FAD-binding/transporter-associated domain-like"/>
    <property type="match status" value="1"/>
</dbReference>
<dbReference type="GO" id="GO:0050660">
    <property type="term" value="F:flavin adenine dinucleotide binding"/>
    <property type="evidence" value="ECO:0007669"/>
    <property type="project" value="InterPro"/>
</dbReference>
<evidence type="ECO:0000256" key="2">
    <source>
        <dbReference type="ARBA" id="ARBA00022692"/>
    </source>
</evidence>
<dbReference type="Pfam" id="PF00571">
    <property type="entry name" value="CBS"/>
    <property type="match status" value="2"/>
</dbReference>
<feature type="domain" description="CNNM transmembrane" evidence="11">
    <location>
        <begin position="1"/>
        <end position="186"/>
    </location>
</feature>
<evidence type="ECO:0000256" key="1">
    <source>
        <dbReference type="ARBA" id="ARBA00004141"/>
    </source>
</evidence>
<proteinExistence type="predicted"/>
<dbReference type="InterPro" id="IPR044751">
    <property type="entry name" value="Ion_transp-like_CBS"/>
</dbReference>
<dbReference type="InterPro" id="IPR002550">
    <property type="entry name" value="CNNM"/>
</dbReference>
<feature type="domain" description="CBS" evidence="10">
    <location>
        <begin position="205"/>
        <end position="264"/>
    </location>
</feature>
<keyword evidence="6 8" id="KW-0472">Membrane</keyword>
<dbReference type="GO" id="GO:0005886">
    <property type="term" value="C:plasma membrane"/>
    <property type="evidence" value="ECO:0007669"/>
    <property type="project" value="TreeGrafter"/>
</dbReference>
<dbReference type="PROSITE" id="PS51371">
    <property type="entry name" value="CBS"/>
    <property type="match status" value="2"/>
</dbReference>
<name>A0A7C3UXP9_9BACT</name>
<dbReference type="PANTHER" id="PTHR22777:SF17">
    <property type="entry name" value="UPF0053 PROTEIN SLL0260"/>
    <property type="match status" value="1"/>
</dbReference>
<keyword evidence="2 8" id="KW-0812">Transmembrane</keyword>
<keyword evidence="3" id="KW-0677">Repeat</keyword>
<dbReference type="InterPro" id="IPR000644">
    <property type="entry name" value="CBS_dom"/>
</dbReference>
<dbReference type="InterPro" id="IPR016169">
    <property type="entry name" value="FAD-bd_PCMH_sub2"/>
</dbReference>
<comment type="caution">
    <text evidence="12">The sequence shown here is derived from an EMBL/GenBank/DDBJ whole genome shotgun (WGS) entry which is preliminary data.</text>
</comment>
<evidence type="ECO:0000256" key="5">
    <source>
        <dbReference type="ARBA" id="ARBA00023122"/>
    </source>
</evidence>
<gene>
    <name evidence="12" type="ORF">ENW96_00530</name>
</gene>
<evidence type="ECO:0000313" key="12">
    <source>
        <dbReference type="EMBL" id="HGF32861.1"/>
    </source>
</evidence>
<dbReference type="SUPFAM" id="SSF54631">
    <property type="entry name" value="CBS-domain pair"/>
    <property type="match status" value="1"/>
</dbReference>
<dbReference type="PROSITE" id="PS51846">
    <property type="entry name" value="CNNM"/>
    <property type="match status" value="1"/>
</dbReference>
<evidence type="ECO:0000259" key="11">
    <source>
        <dbReference type="PROSITE" id="PS51846"/>
    </source>
</evidence>
<dbReference type="Pfam" id="PF03471">
    <property type="entry name" value="CorC_HlyC"/>
    <property type="match status" value="1"/>
</dbReference>
<dbReference type="InterPro" id="IPR046342">
    <property type="entry name" value="CBS_dom_sf"/>
</dbReference>
<feature type="transmembrane region" description="Helical" evidence="9">
    <location>
        <begin position="126"/>
        <end position="152"/>
    </location>
</feature>
<dbReference type="Gene3D" id="3.30.465.10">
    <property type="match status" value="1"/>
</dbReference>
<dbReference type="Pfam" id="PF01595">
    <property type="entry name" value="CNNM"/>
    <property type="match status" value="1"/>
</dbReference>
<dbReference type="InterPro" id="IPR036318">
    <property type="entry name" value="FAD-bd_PCMH-like_sf"/>
</dbReference>
<dbReference type="InterPro" id="IPR005170">
    <property type="entry name" value="Transptr-assoc_dom"/>
</dbReference>
<dbReference type="PANTHER" id="PTHR22777">
    <property type="entry name" value="HEMOLYSIN-RELATED"/>
    <property type="match status" value="1"/>
</dbReference>
<reference evidence="12" key="1">
    <citation type="journal article" date="2020" name="mSystems">
        <title>Genome- and Community-Level Interaction Insights into Carbon Utilization and Element Cycling Functions of Hydrothermarchaeota in Hydrothermal Sediment.</title>
        <authorList>
            <person name="Zhou Z."/>
            <person name="Liu Y."/>
            <person name="Xu W."/>
            <person name="Pan J."/>
            <person name="Luo Z.H."/>
            <person name="Li M."/>
        </authorList>
    </citation>
    <scope>NUCLEOTIDE SEQUENCE [LARGE SCALE GENOMIC DNA]</scope>
    <source>
        <strain evidence="12">SpSt-897</strain>
    </source>
</reference>
<dbReference type="SMART" id="SM01091">
    <property type="entry name" value="CorC_HlyC"/>
    <property type="match status" value="1"/>
</dbReference>
<evidence type="ECO:0000256" key="4">
    <source>
        <dbReference type="ARBA" id="ARBA00022989"/>
    </source>
</evidence>
<evidence type="ECO:0000256" key="6">
    <source>
        <dbReference type="ARBA" id="ARBA00023136"/>
    </source>
</evidence>
<feature type="transmembrane region" description="Helical" evidence="9">
    <location>
        <begin position="81"/>
        <end position="105"/>
    </location>
</feature>
<protein>
    <submittedName>
        <fullName evidence="12">HlyC/CorC family transporter</fullName>
    </submittedName>
</protein>
<accession>A0A7C3UXP9</accession>
<evidence type="ECO:0000256" key="9">
    <source>
        <dbReference type="SAM" id="Phobius"/>
    </source>
</evidence>
<dbReference type="Gene3D" id="3.10.580.10">
    <property type="entry name" value="CBS-domain"/>
    <property type="match status" value="1"/>
</dbReference>
<dbReference type="FunFam" id="3.10.580.10:FF:000002">
    <property type="entry name" value="Magnesium/cobalt efflux protein CorC"/>
    <property type="match status" value="1"/>
</dbReference>
<evidence type="ECO:0000259" key="10">
    <source>
        <dbReference type="PROSITE" id="PS51371"/>
    </source>
</evidence>
<dbReference type="EMBL" id="DTMF01000018">
    <property type="protein sequence ID" value="HGF32861.1"/>
    <property type="molecule type" value="Genomic_DNA"/>
</dbReference>